<dbReference type="InterPro" id="IPR050952">
    <property type="entry name" value="TRIM-NHL_E3_ligases"/>
</dbReference>
<dbReference type="Pfam" id="PF01436">
    <property type="entry name" value="NHL"/>
    <property type="match status" value="2"/>
</dbReference>
<dbReference type="AlphaFoldDB" id="A0A819ZLA7"/>
<dbReference type="Gene3D" id="2.40.10.500">
    <property type="match status" value="1"/>
</dbReference>
<accession>A0A819ZLA7</accession>
<dbReference type="InterPro" id="IPR001258">
    <property type="entry name" value="NHL_repeat"/>
</dbReference>
<organism evidence="3 4">
    <name type="scientific">Adineta steineri</name>
    <dbReference type="NCBI Taxonomy" id="433720"/>
    <lineage>
        <taxon>Eukaryota</taxon>
        <taxon>Metazoa</taxon>
        <taxon>Spiralia</taxon>
        <taxon>Gnathifera</taxon>
        <taxon>Rotifera</taxon>
        <taxon>Eurotatoria</taxon>
        <taxon>Bdelloidea</taxon>
        <taxon>Adinetida</taxon>
        <taxon>Adinetidae</taxon>
        <taxon>Adineta</taxon>
    </lineage>
</organism>
<dbReference type="CDD" id="cd05819">
    <property type="entry name" value="NHL"/>
    <property type="match status" value="1"/>
</dbReference>
<dbReference type="GO" id="GO:0008270">
    <property type="term" value="F:zinc ion binding"/>
    <property type="evidence" value="ECO:0007669"/>
    <property type="project" value="UniProtKB-KW"/>
</dbReference>
<feature type="repeat" description="NHL" evidence="2">
    <location>
        <begin position="297"/>
        <end position="328"/>
    </location>
</feature>
<dbReference type="PROSITE" id="PS51125">
    <property type="entry name" value="NHL"/>
    <property type="match status" value="3"/>
</dbReference>
<evidence type="ECO:0000313" key="3">
    <source>
        <dbReference type="EMBL" id="CAF4165188.1"/>
    </source>
</evidence>
<keyword evidence="1" id="KW-0677">Repeat</keyword>
<reference evidence="3" key="1">
    <citation type="submission" date="2021-02" db="EMBL/GenBank/DDBJ databases">
        <authorList>
            <person name="Nowell W R."/>
        </authorList>
    </citation>
    <scope>NUCLEOTIDE SEQUENCE</scope>
</reference>
<feature type="repeat" description="NHL" evidence="2">
    <location>
        <begin position="54"/>
        <end position="86"/>
    </location>
</feature>
<comment type="caution">
    <text evidence="3">The sequence shown here is derived from an EMBL/GenBank/DDBJ whole genome shotgun (WGS) entry which is preliminary data.</text>
</comment>
<dbReference type="SUPFAM" id="SSF101898">
    <property type="entry name" value="NHL repeat"/>
    <property type="match status" value="1"/>
</dbReference>
<proteinExistence type="predicted"/>
<dbReference type="InterPro" id="IPR011042">
    <property type="entry name" value="6-blade_b-propeller_TolB-like"/>
</dbReference>
<protein>
    <recommendedName>
        <fullName evidence="5">NHL repeat containing protein</fullName>
    </recommendedName>
</protein>
<dbReference type="PANTHER" id="PTHR24104">
    <property type="entry name" value="E3 UBIQUITIN-PROTEIN LIGASE NHLRC1-RELATED"/>
    <property type="match status" value="1"/>
</dbReference>
<feature type="repeat" description="NHL" evidence="2">
    <location>
        <begin position="247"/>
        <end position="274"/>
    </location>
</feature>
<dbReference type="PANTHER" id="PTHR24104:SF25">
    <property type="entry name" value="PROTEIN LIN-41"/>
    <property type="match status" value="1"/>
</dbReference>
<name>A0A819ZLA7_9BILA</name>
<sequence length="333" mass="37180">MSKEPRWYVMQEKTNEWLTKGQSYIFNHIHINTKWKLHGITIAGGNNKGDQLDQLSLPQGIYVDDDHQTIYIADFWNHRIVEWKYGAKKGQVVAGGNGNGNRSDQLNGPRNVIVDKKNNSLIICDKGNRRVVRWPRQNGKKGETIISDIDCYGLAIDKSGNLYVSDQQKNEVRRWKQGETEGTIVAGGNGKGNQLNQLDCPSYIFVDEDHSIYASDFENHRVMKWIKDAKEGIVVAGGNHQGNSLIQLCNPQGVIVDHLGNVYVADCDNDRIMCWCGRSCEGSIVAGGNGEGDQSNQIFGPTGLSFDVQGNLYVVDGGNDRIQKFDIDFNQTC</sequence>
<evidence type="ECO:0000313" key="4">
    <source>
        <dbReference type="Proteomes" id="UP000663868"/>
    </source>
</evidence>
<dbReference type="Proteomes" id="UP000663868">
    <property type="component" value="Unassembled WGS sequence"/>
</dbReference>
<evidence type="ECO:0008006" key="5">
    <source>
        <dbReference type="Google" id="ProtNLM"/>
    </source>
</evidence>
<evidence type="ECO:0000256" key="1">
    <source>
        <dbReference type="ARBA" id="ARBA00022737"/>
    </source>
</evidence>
<dbReference type="EMBL" id="CAJOBB010006586">
    <property type="protein sequence ID" value="CAF4165188.1"/>
    <property type="molecule type" value="Genomic_DNA"/>
</dbReference>
<evidence type="ECO:0000256" key="2">
    <source>
        <dbReference type="PROSITE-ProRule" id="PRU00504"/>
    </source>
</evidence>
<gene>
    <name evidence="3" type="ORF">KXQ929_LOCUS38051</name>
</gene>
<dbReference type="Gene3D" id="2.120.10.30">
    <property type="entry name" value="TolB, C-terminal domain"/>
    <property type="match status" value="1"/>
</dbReference>